<dbReference type="RefSeq" id="WP_080065291.1">
    <property type="nucleotide sequence ID" value="NZ_MZGX01000019.1"/>
</dbReference>
<organism evidence="7 8">
    <name type="scientific">Ruminiclostridium hungatei</name>
    <name type="common">Clostridium hungatei</name>
    <dbReference type="NCBI Taxonomy" id="48256"/>
    <lineage>
        <taxon>Bacteria</taxon>
        <taxon>Bacillati</taxon>
        <taxon>Bacillota</taxon>
        <taxon>Clostridia</taxon>
        <taxon>Eubacteriales</taxon>
        <taxon>Oscillospiraceae</taxon>
        <taxon>Ruminiclostridium</taxon>
    </lineage>
</organism>
<dbReference type="GO" id="GO:0005829">
    <property type="term" value="C:cytosol"/>
    <property type="evidence" value="ECO:0007669"/>
    <property type="project" value="TreeGrafter"/>
</dbReference>
<dbReference type="UniPathway" id="UPA00904">
    <property type="reaction ID" value="UER00871"/>
</dbReference>
<dbReference type="STRING" id="48256.CLHUN_28390"/>
<reference evidence="7 8" key="1">
    <citation type="submission" date="2017-03" db="EMBL/GenBank/DDBJ databases">
        <title>Genome sequence of Clostridium hungatei DSM 14427.</title>
        <authorList>
            <person name="Poehlein A."/>
            <person name="Daniel R."/>
        </authorList>
    </citation>
    <scope>NUCLEOTIDE SEQUENCE [LARGE SCALE GENOMIC DNA]</scope>
    <source>
        <strain evidence="7 8">DSM 14427</strain>
    </source>
</reference>
<evidence type="ECO:0000259" key="6">
    <source>
        <dbReference type="Pfam" id="PF01048"/>
    </source>
</evidence>
<dbReference type="InterPro" id="IPR010049">
    <property type="entry name" value="MTA_SAH_Nsdase"/>
</dbReference>
<dbReference type="GO" id="GO:0019284">
    <property type="term" value="P:L-methionine salvage from S-adenosylmethionine"/>
    <property type="evidence" value="ECO:0007669"/>
    <property type="project" value="TreeGrafter"/>
</dbReference>
<dbReference type="OrthoDB" id="9792278at2"/>
<evidence type="ECO:0000256" key="4">
    <source>
        <dbReference type="ARBA" id="ARBA00022801"/>
    </source>
</evidence>
<dbReference type="EMBL" id="MZGX01000019">
    <property type="protein sequence ID" value="OPX43291.1"/>
    <property type="molecule type" value="Genomic_DNA"/>
</dbReference>
<protein>
    <recommendedName>
        <fullName evidence="2">adenosylhomocysteine nucleosidase</fullName>
        <ecNumber evidence="2">3.2.2.9</ecNumber>
    </recommendedName>
</protein>
<evidence type="ECO:0000256" key="5">
    <source>
        <dbReference type="ARBA" id="ARBA00023167"/>
    </source>
</evidence>
<keyword evidence="8" id="KW-1185">Reference proteome</keyword>
<dbReference type="PANTHER" id="PTHR46832">
    <property type="entry name" value="5'-METHYLTHIOADENOSINE/S-ADENOSYLHOMOCYSTEINE NUCLEOSIDASE"/>
    <property type="match status" value="1"/>
</dbReference>
<dbReference type="NCBIfam" id="TIGR01704">
    <property type="entry name" value="MTA_SAH-Nsdase"/>
    <property type="match status" value="1"/>
</dbReference>
<feature type="domain" description="Nucleoside phosphorylase" evidence="6">
    <location>
        <begin position="3"/>
        <end position="225"/>
    </location>
</feature>
<dbReference type="GO" id="GO:0009164">
    <property type="term" value="P:nucleoside catabolic process"/>
    <property type="evidence" value="ECO:0007669"/>
    <property type="project" value="InterPro"/>
</dbReference>
<dbReference type="SUPFAM" id="SSF53167">
    <property type="entry name" value="Purine and uridine phosphorylases"/>
    <property type="match status" value="1"/>
</dbReference>
<dbReference type="Proteomes" id="UP000191554">
    <property type="component" value="Unassembled WGS sequence"/>
</dbReference>
<comment type="caution">
    <text evidence="7">The sequence shown here is derived from an EMBL/GenBank/DDBJ whole genome shotgun (WGS) entry which is preliminary data.</text>
</comment>
<keyword evidence="3" id="KW-0028">Amino-acid biosynthesis</keyword>
<dbReference type="CDD" id="cd09008">
    <property type="entry name" value="MTAN"/>
    <property type="match status" value="1"/>
</dbReference>
<dbReference type="Gene3D" id="3.40.50.1580">
    <property type="entry name" value="Nucleoside phosphorylase domain"/>
    <property type="match status" value="1"/>
</dbReference>
<evidence type="ECO:0000313" key="8">
    <source>
        <dbReference type="Proteomes" id="UP000191554"/>
    </source>
</evidence>
<dbReference type="PANTHER" id="PTHR46832:SF1">
    <property type="entry name" value="5'-METHYLTHIOADENOSINE_S-ADENOSYLHOMOCYSTEINE NUCLEOSIDASE"/>
    <property type="match status" value="1"/>
</dbReference>
<evidence type="ECO:0000256" key="3">
    <source>
        <dbReference type="ARBA" id="ARBA00022605"/>
    </source>
</evidence>
<keyword evidence="7" id="KW-0326">Glycosidase</keyword>
<evidence type="ECO:0000256" key="1">
    <source>
        <dbReference type="ARBA" id="ARBA00004945"/>
    </source>
</evidence>
<dbReference type="Pfam" id="PF01048">
    <property type="entry name" value="PNP_UDP_1"/>
    <property type="match status" value="1"/>
</dbReference>
<comment type="pathway">
    <text evidence="1">Amino-acid biosynthesis; L-methionine biosynthesis via salvage pathway; S-methyl-5-thio-alpha-D-ribose 1-phosphate from S-methyl-5'-thioadenosine (hydrolase route): step 1/2.</text>
</comment>
<gene>
    <name evidence="7" type="primary">mtnN_1</name>
    <name evidence="7" type="ORF">CLHUN_28390</name>
</gene>
<accession>A0A1V4SJ69</accession>
<keyword evidence="4 7" id="KW-0378">Hydrolase</keyword>
<keyword evidence="5" id="KW-0486">Methionine biosynthesis</keyword>
<evidence type="ECO:0000256" key="2">
    <source>
        <dbReference type="ARBA" id="ARBA00011974"/>
    </source>
</evidence>
<dbReference type="EC" id="3.2.2.9" evidence="2"/>
<dbReference type="InterPro" id="IPR035994">
    <property type="entry name" value="Nucleoside_phosphorylase_sf"/>
</dbReference>
<dbReference type="GO" id="GO:0008782">
    <property type="term" value="F:adenosylhomocysteine nucleosidase activity"/>
    <property type="evidence" value="ECO:0007669"/>
    <property type="project" value="UniProtKB-EC"/>
</dbReference>
<proteinExistence type="predicted"/>
<evidence type="ECO:0000313" key="7">
    <source>
        <dbReference type="EMBL" id="OPX43291.1"/>
    </source>
</evidence>
<sequence length="237" mass="25507">MIRIAIISAMEIELAPLIEILTEDGSWVADSNESFVNAGLGLTVCCGVLGVGKVNAAYRTAEIIHNFNPELIINVGFAGGLKDGASGGDIVIGNDYRQVDFRALSLDNKPGLVPQAKPYIIPEKLIELLRQKSLALSFSCHVGRIATGDFFLNDTGTKNRIIADFSPVAFDMESAAIAHVCADKGIPFVSVRTLSDLADDHAHKAVKELTGRIEQRPIQIVLSVLGEVDGYSKWKTS</sequence>
<name>A0A1V4SJ69_RUMHU</name>
<dbReference type="GO" id="GO:0019509">
    <property type="term" value="P:L-methionine salvage from methylthioadenosine"/>
    <property type="evidence" value="ECO:0007669"/>
    <property type="project" value="UniProtKB-UniPathway"/>
</dbReference>
<dbReference type="AlphaFoldDB" id="A0A1V4SJ69"/>
<dbReference type="InterPro" id="IPR000845">
    <property type="entry name" value="Nucleoside_phosphorylase_d"/>
</dbReference>
<dbReference type="GO" id="GO:0008930">
    <property type="term" value="F:methylthioadenosine nucleosidase activity"/>
    <property type="evidence" value="ECO:0007669"/>
    <property type="project" value="InterPro"/>
</dbReference>